<accession>A0AAN8BNR7</accession>
<evidence type="ECO:0000313" key="2">
    <source>
        <dbReference type="EMBL" id="KAK5887235.1"/>
    </source>
</evidence>
<evidence type="ECO:0000256" key="1">
    <source>
        <dbReference type="SAM" id="MobiDB-lite"/>
    </source>
</evidence>
<protein>
    <submittedName>
        <fullName evidence="2">Uncharacterized protein</fullName>
    </submittedName>
</protein>
<reference evidence="2 3" key="1">
    <citation type="journal article" date="2023" name="Mol. Biol. Evol.">
        <title>Genomics of Secondarily Temperate Adaptation in the Only Non-Antarctic Icefish.</title>
        <authorList>
            <person name="Rivera-Colon A.G."/>
            <person name="Rayamajhi N."/>
            <person name="Minhas B.F."/>
            <person name="Madrigal G."/>
            <person name="Bilyk K.T."/>
            <person name="Yoon V."/>
            <person name="Hune M."/>
            <person name="Gregory S."/>
            <person name="Cheng C.H.C."/>
            <person name="Catchen J.M."/>
        </authorList>
    </citation>
    <scope>NUCLEOTIDE SEQUENCE [LARGE SCALE GENOMIC DNA]</scope>
    <source>
        <strain evidence="2">JC2023a</strain>
    </source>
</reference>
<proteinExistence type="predicted"/>
<keyword evidence="3" id="KW-1185">Reference proteome</keyword>
<evidence type="ECO:0000313" key="3">
    <source>
        <dbReference type="Proteomes" id="UP001335648"/>
    </source>
</evidence>
<organism evidence="2 3">
    <name type="scientific">Champsocephalus esox</name>
    <name type="common">pike icefish</name>
    <dbReference type="NCBI Taxonomy" id="159716"/>
    <lineage>
        <taxon>Eukaryota</taxon>
        <taxon>Metazoa</taxon>
        <taxon>Chordata</taxon>
        <taxon>Craniata</taxon>
        <taxon>Vertebrata</taxon>
        <taxon>Euteleostomi</taxon>
        <taxon>Actinopterygii</taxon>
        <taxon>Neopterygii</taxon>
        <taxon>Teleostei</taxon>
        <taxon>Neoteleostei</taxon>
        <taxon>Acanthomorphata</taxon>
        <taxon>Eupercaria</taxon>
        <taxon>Perciformes</taxon>
        <taxon>Notothenioidei</taxon>
        <taxon>Channichthyidae</taxon>
        <taxon>Champsocephalus</taxon>
    </lineage>
</organism>
<dbReference type="EMBL" id="JAULUE010002058">
    <property type="protein sequence ID" value="KAK5887235.1"/>
    <property type="molecule type" value="Genomic_DNA"/>
</dbReference>
<name>A0AAN8BNR7_9TELE</name>
<gene>
    <name evidence="2" type="ORF">CesoFtcFv8_015857</name>
</gene>
<comment type="caution">
    <text evidence="2">The sequence shown here is derived from an EMBL/GenBank/DDBJ whole genome shotgun (WGS) entry which is preliminary data.</text>
</comment>
<feature type="compositionally biased region" description="Polar residues" evidence="1">
    <location>
        <begin position="1"/>
        <end position="10"/>
    </location>
</feature>
<sequence length="106" mass="12133">MWSFEGSVQSKLRVDRDKSRAESVEGSIRGRLVERELDIRSSLWRRPPRPRDVSFGRLSGAPLFWKRRTVAAGSRRERLRRVPCGEGLGRQPGALAERLNHIQIGI</sequence>
<feature type="region of interest" description="Disordered" evidence="1">
    <location>
        <begin position="1"/>
        <end position="20"/>
    </location>
</feature>
<dbReference type="Proteomes" id="UP001335648">
    <property type="component" value="Unassembled WGS sequence"/>
</dbReference>
<dbReference type="AlphaFoldDB" id="A0AAN8BNR7"/>